<comment type="caution">
    <text evidence="1">The sequence shown here is derived from an EMBL/GenBank/DDBJ whole genome shotgun (WGS) entry which is preliminary data.</text>
</comment>
<name>A0A9P8MI82_9HYPO</name>
<dbReference type="AlphaFoldDB" id="A0A9P8MI82"/>
<keyword evidence="2" id="KW-1185">Reference proteome</keyword>
<accession>A0A9P8MI82</accession>
<reference evidence="1 2" key="1">
    <citation type="submission" date="2020-07" db="EMBL/GenBank/DDBJ databases">
        <title>Metarhizium humberi genome.</title>
        <authorList>
            <person name="Lysoe E."/>
        </authorList>
    </citation>
    <scope>NUCLEOTIDE SEQUENCE [LARGE SCALE GENOMIC DNA]</scope>
    <source>
        <strain evidence="1 2">ESALQ1638</strain>
    </source>
</reference>
<dbReference type="Proteomes" id="UP000764110">
    <property type="component" value="Unassembled WGS sequence"/>
</dbReference>
<sequence>MQTQVRNSVGLVWGGADSSVKAVEAEVEVWLLNARCGGHSQRSSVPMPQCPGAFPPGQCGSAWRDVQETVDSRAPGHLPAVPEWLAVALSGSRPRNSKWGTEHGGVLVEQRVIGW</sequence>
<proteinExistence type="predicted"/>
<dbReference type="EMBL" id="JACEFI010000002">
    <property type="protein sequence ID" value="KAH0600823.1"/>
    <property type="molecule type" value="Genomic_DNA"/>
</dbReference>
<evidence type="ECO:0000313" key="2">
    <source>
        <dbReference type="Proteomes" id="UP000764110"/>
    </source>
</evidence>
<protein>
    <submittedName>
        <fullName evidence="1">Uncharacterized protein</fullName>
    </submittedName>
</protein>
<evidence type="ECO:0000313" key="1">
    <source>
        <dbReference type="EMBL" id="KAH0600823.1"/>
    </source>
</evidence>
<organism evidence="1 2">
    <name type="scientific">Metarhizium humberi</name>
    <dbReference type="NCBI Taxonomy" id="2596975"/>
    <lineage>
        <taxon>Eukaryota</taxon>
        <taxon>Fungi</taxon>
        <taxon>Dikarya</taxon>
        <taxon>Ascomycota</taxon>
        <taxon>Pezizomycotina</taxon>
        <taxon>Sordariomycetes</taxon>
        <taxon>Hypocreomycetidae</taxon>
        <taxon>Hypocreales</taxon>
        <taxon>Clavicipitaceae</taxon>
        <taxon>Metarhizium</taxon>
    </lineage>
</organism>
<gene>
    <name evidence="1" type="ORF">MHUMG1_01822</name>
</gene>